<evidence type="ECO:0000313" key="3">
    <source>
        <dbReference type="Proteomes" id="UP000199152"/>
    </source>
</evidence>
<dbReference type="FunCoup" id="A0A1I4L855">
    <property type="interactions" value="5"/>
</dbReference>
<keyword evidence="3" id="KW-1185">Reference proteome</keyword>
<dbReference type="InterPro" id="IPR046671">
    <property type="entry name" value="DUF6541"/>
</dbReference>
<feature type="transmembrane region" description="Helical" evidence="1">
    <location>
        <begin position="221"/>
        <end position="238"/>
    </location>
</feature>
<dbReference type="OrthoDB" id="3251757at2"/>
<dbReference type="Pfam" id="PF20176">
    <property type="entry name" value="DUF6541"/>
    <property type="match status" value="1"/>
</dbReference>
<feature type="transmembrane region" description="Helical" evidence="1">
    <location>
        <begin position="60"/>
        <end position="81"/>
    </location>
</feature>
<dbReference type="STRING" id="504800.SAMN04488085_12069"/>
<feature type="transmembrane region" description="Helical" evidence="1">
    <location>
        <begin position="244"/>
        <end position="264"/>
    </location>
</feature>
<keyword evidence="1" id="KW-1133">Transmembrane helix</keyword>
<dbReference type="EMBL" id="FOSW01000020">
    <property type="protein sequence ID" value="SFL87205.1"/>
    <property type="molecule type" value="Genomic_DNA"/>
</dbReference>
<feature type="transmembrane region" description="Helical" evidence="1">
    <location>
        <begin position="398"/>
        <end position="418"/>
    </location>
</feature>
<name>A0A1I4L855_9ACTN</name>
<accession>A0A1I4L855</accession>
<feature type="transmembrane region" description="Helical" evidence="1">
    <location>
        <begin position="102"/>
        <end position="124"/>
    </location>
</feature>
<sequence>MLATLTVSVLLLTVPGLLLALALGLRGWTAAGSAPVLTFALVVLGIVTVSVLGLDWTPLTFGVVTVIGVGLALAGTVLRRVRRRAPDDRSEPAGQPGGPGGLTWSLLAVLGTVVGAAVGFVTVVGGTGQLADPNQGFDALFHVNMIETITRTGQVSPATASALNGYAEGVSVYPDAFHAMASLISQVHGSSLTAINALMACIPLLGGLGLVALLRSLGMDRAAAVVPVVLACTTGYPFDLIWRGPIWVFVFGITFVPSFLVLLLQTLRRRTVPLAVALGVAAAGLALIHPSAALSAAIFAVCLVGSRWLANRTEVVRDLMVLAPAGVLAAVVALPLIGQAVVDTGAGTVVDWPVAQSAGEAAGELLLYNYENEYPQMWLALPAVVGLIVGWRIAALRWWYWGTGAFLVLCVLAASYEGRLVQLLTGPWWNDRFRFEGLVFLGLSVFAAVGVVAAGAAIAAVVCFLARRLAGRAVDARGSVTAVGVVLTVALMGLLSGFYIEENQERLRLAYVPGGGGSVSTADTAAFRVLADLAGDGPVLNDPNDGSAWMWALADVQPVFGAALTFPVKPPLPSERQLLIDGLNCLDSDEQVRQAIEDLGVQYVYTSEATILGGPTPNAGFRDLFEVDSLRPVYQEDGVTIYEIDPVDLQEAPDEACHLS</sequence>
<feature type="transmembrane region" description="Helical" evidence="1">
    <location>
        <begin position="194"/>
        <end position="214"/>
    </location>
</feature>
<dbReference type="InParanoid" id="A0A1I4L855"/>
<evidence type="ECO:0000256" key="1">
    <source>
        <dbReference type="SAM" id="Phobius"/>
    </source>
</evidence>
<reference evidence="2 3" key="1">
    <citation type="submission" date="2016-10" db="EMBL/GenBank/DDBJ databases">
        <authorList>
            <person name="de Groot N.N."/>
        </authorList>
    </citation>
    <scope>NUCLEOTIDE SEQUENCE [LARGE SCALE GENOMIC DNA]</scope>
    <source>
        <strain evidence="2 3">DSM 45317</strain>
    </source>
</reference>
<feature type="transmembrane region" description="Helical" evidence="1">
    <location>
        <begin position="438"/>
        <end position="466"/>
    </location>
</feature>
<protein>
    <recommendedName>
        <fullName evidence="4">4-amino-4-deoxy-L-arabinose transferase</fullName>
    </recommendedName>
</protein>
<keyword evidence="1" id="KW-0472">Membrane</keyword>
<feature type="transmembrane region" description="Helical" evidence="1">
    <location>
        <begin position="6"/>
        <end position="24"/>
    </location>
</feature>
<feature type="transmembrane region" description="Helical" evidence="1">
    <location>
        <begin position="36"/>
        <end position="54"/>
    </location>
</feature>
<dbReference type="AlphaFoldDB" id="A0A1I4L855"/>
<dbReference type="Proteomes" id="UP000199152">
    <property type="component" value="Unassembled WGS sequence"/>
</dbReference>
<feature type="transmembrane region" description="Helical" evidence="1">
    <location>
        <begin position="478"/>
        <end position="500"/>
    </location>
</feature>
<keyword evidence="1" id="KW-0812">Transmembrane</keyword>
<proteinExistence type="predicted"/>
<feature type="transmembrane region" description="Helical" evidence="1">
    <location>
        <begin position="271"/>
        <end position="288"/>
    </location>
</feature>
<dbReference type="RefSeq" id="WP_091329740.1">
    <property type="nucleotide sequence ID" value="NZ_FOSW01000020.1"/>
</dbReference>
<feature type="transmembrane region" description="Helical" evidence="1">
    <location>
        <begin position="294"/>
        <end position="310"/>
    </location>
</feature>
<evidence type="ECO:0008006" key="4">
    <source>
        <dbReference type="Google" id="ProtNLM"/>
    </source>
</evidence>
<feature type="transmembrane region" description="Helical" evidence="1">
    <location>
        <begin position="322"/>
        <end position="342"/>
    </location>
</feature>
<evidence type="ECO:0000313" key="2">
    <source>
        <dbReference type="EMBL" id="SFL87205.1"/>
    </source>
</evidence>
<feature type="transmembrane region" description="Helical" evidence="1">
    <location>
        <begin position="374"/>
        <end position="391"/>
    </location>
</feature>
<gene>
    <name evidence="2" type="ORF">SAMN04488085_12069</name>
</gene>
<organism evidence="2 3">
    <name type="scientific">Geodermatophilus ruber</name>
    <dbReference type="NCBI Taxonomy" id="504800"/>
    <lineage>
        <taxon>Bacteria</taxon>
        <taxon>Bacillati</taxon>
        <taxon>Actinomycetota</taxon>
        <taxon>Actinomycetes</taxon>
        <taxon>Geodermatophilales</taxon>
        <taxon>Geodermatophilaceae</taxon>
        <taxon>Geodermatophilus</taxon>
    </lineage>
</organism>